<name>A0A6C0BGJ0_9ZZZZ</name>
<protein>
    <recommendedName>
        <fullName evidence="2">NET domain-containing protein</fullName>
    </recommendedName>
</protein>
<dbReference type="EMBL" id="MN739150">
    <property type="protein sequence ID" value="QHS90854.1"/>
    <property type="molecule type" value="Genomic_DNA"/>
</dbReference>
<dbReference type="AlphaFoldDB" id="A0A6C0BGJ0"/>
<evidence type="ECO:0008006" key="2">
    <source>
        <dbReference type="Google" id="ProtNLM"/>
    </source>
</evidence>
<reference evidence="1" key="1">
    <citation type="journal article" date="2020" name="Nature">
        <title>Giant virus diversity and host interactions through global metagenomics.</title>
        <authorList>
            <person name="Schulz F."/>
            <person name="Roux S."/>
            <person name="Paez-Espino D."/>
            <person name="Jungbluth S."/>
            <person name="Walsh D.A."/>
            <person name="Denef V.J."/>
            <person name="McMahon K.D."/>
            <person name="Konstantinidis K.T."/>
            <person name="Eloe-Fadrosh E.A."/>
            <person name="Kyrpides N.C."/>
            <person name="Woyke T."/>
        </authorList>
    </citation>
    <scope>NUCLEOTIDE SEQUENCE</scope>
    <source>
        <strain evidence="1">GVMAG-M-3300010354-11</strain>
    </source>
</reference>
<dbReference type="Gene3D" id="1.20.1270.220">
    <property type="match status" value="1"/>
</dbReference>
<dbReference type="InterPro" id="IPR038336">
    <property type="entry name" value="NET_sf"/>
</dbReference>
<evidence type="ECO:0000313" key="1">
    <source>
        <dbReference type="EMBL" id="QHS90854.1"/>
    </source>
</evidence>
<proteinExistence type="predicted"/>
<organism evidence="1">
    <name type="scientific">viral metagenome</name>
    <dbReference type="NCBI Taxonomy" id="1070528"/>
    <lineage>
        <taxon>unclassified sequences</taxon>
        <taxon>metagenomes</taxon>
        <taxon>organismal metagenomes</taxon>
    </lineage>
</organism>
<accession>A0A6C0BGJ0</accession>
<sequence>MMKFTNKYKKQLYEKISNMSSTEHEEIFNIILRHETVNYTSNKNGVFFNLTILPETILEEIDNFVNFCFSNKQDLDDYDKRLNECKVNTNIVNINLGNIVDVPQKYCNNNKIVSVLPINNDKSLYNIDAIVDAKHAQKIGTFVEKMYADKATKKKMNVKFHNAKKKYSKKVVVDLKFEHDILGDLQLEEYLLK</sequence>